<dbReference type="InterPro" id="IPR008942">
    <property type="entry name" value="ENTH_VHS"/>
</dbReference>
<feature type="domain" description="VHS" evidence="6">
    <location>
        <begin position="20"/>
        <end position="152"/>
    </location>
</feature>
<comment type="similarity">
    <text evidence="1 4">Belongs to the TOM1 family.</text>
</comment>
<evidence type="ECO:0000256" key="4">
    <source>
        <dbReference type="PIRNR" id="PIRNR036948"/>
    </source>
</evidence>
<feature type="domain" description="GAT" evidence="7">
    <location>
        <begin position="218"/>
        <end position="306"/>
    </location>
</feature>
<dbReference type="Pfam" id="PF03127">
    <property type="entry name" value="GAT"/>
    <property type="match status" value="1"/>
</dbReference>
<proteinExistence type="inferred from homology"/>
<feature type="compositionally biased region" description="Low complexity" evidence="5">
    <location>
        <begin position="493"/>
        <end position="502"/>
    </location>
</feature>
<evidence type="ECO:0000259" key="7">
    <source>
        <dbReference type="PROSITE" id="PS50909"/>
    </source>
</evidence>
<feature type="region of interest" description="Disordered" evidence="5">
    <location>
        <begin position="480"/>
        <end position="517"/>
    </location>
</feature>
<dbReference type="InterPro" id="IPR014645">
    <property type="entry name" value="TOM1"/>
</dbReference>
<dbReference type="PROSITE" id="PS50909">
    <property type="entry name" value="GAT"/>
    <property type="match status" value="1"/>
</dbReference>
<evidence type="ECO:0000256" key="1">
    <source>
        <dbReference type="ARBA" id="ARBA00007708"/>
    </source>
</evidence>
<dbReference type="PIRSF" id="PIRSF036948">
    <property type="entry name" value="TOM1"/>
    <property type="match status" value="1"/>
</dbReference>
<dbReference type="Proteomes" id="UP000221080">
    <property type="component" value="Chromosome 2"/>
</dbReference>
<dbReference type="InterPro" id="IPR038425">
    <property type="entry name" value="GAT_sf"/>
</dbReference>
<gene>
    <name evidence="9" type="primary">LOC108255005</name>
</gene>
<dbReference type="InterPro" id="IPR004152">
    <property type="entry name" value="GAT_dom"/>
</dbReference>
<dbReference type="GO" id="GO:0030276">
    <property type="term" value="F:clathrin binding"/>
    <property type="evidence" value="ECO:0007669"/>
    <property type="project" value="TreeGrafter"/>
</dbReference>
<keyword evidence="3 4" id="KW-0653">Protein transport</keyword>
<feature type="compositionally biased region" description="Polar residues" evidence="5">
    <location>
        <begin position="187"/>
        <end position="206"/>
    </location>
</feature>
<dbReference type="SUPFAM" id="SSF48464">
    <property type="entry name" value="ENTH/VHS domain"/>
    <property type="match status" value="1"/>
</dbReference>
<dbReference type="GO" id="GO:0035091">
    <property type="term" value="F:phosphatidylinositol binding"/>
    <property type="evidence" value="ECO:0007669"/>
    <property type="project" value="InterPro"/>
</dbReference>
<evidence type="ECO:0000256" key="5">
    <source>
        <dbReference type="SAM" id="MobiDB-lite"/>
    </source>
</evidence>
<evidence type="ECO:0000313" key="8">
    <source>
        <dbReference type="Proteomes" id="UP000221080"/>
    </source>
</evidence>
<dbReference type="OrthoDB" id="2018246at2759"/>
<accession>A0A2D0PLX8</accession>
<dbReference type="PANTHER" id="PTHR13856:SF31">
    <property type="entry name" value="TOM1-LIKE PROTEIN 2"/>
    <property type="match status" value="1"/>
</dbReference>
<feature type="compositionally biased region" description="Basic and acidic residues" evidence="5">
    <location>
        <begin position="508"/>
        <end position="517"/>
    </location>
</feature>
<sequence>MEFLLGNPFSTPVGQCIEKATDGSLQNEDWTLNMEICDIINETEEGPKDAIRAIKKRLNGNRNFREVMLALTVLETCVKNCGHRFHVFVATRDFIDGILVKIISPKNNPPTIVQDKVLALIQAWADAFRSSPDLTGVVQIYEELKRKGVEFPMADLDALSPIHTPQRGVPEVDPASHKYKATPQPKPASQTPQTSAPSSLPAQTHLPNMAGPITPNPEQIARLRSELDIVRGNCKVMSEMLTEMVPGQEDASDLELLQELNRTCRAMQQRIVELISRVTNEEVTEELLHVNDDLNNIFLRYERYERYRLGRNTQNNGVLNEASVEDNLIDLGPGSPAVVTPRASAAATPTPPSSLTAAATAPSLATQLAGLNLDSESVSGTLSALSAHNPRDDFDMFAQTRGSSLSDQRKNVKYEDPQALGGLASALDVRQQNATGIPVSQSTVMDDIEEWLGADVKGDEPEEGVTSEEFDKFLEERAKVADTVLPSPPTGEPSVPVSAPSSSRKKAERTEDNLFAL</sequence>
<dbReference type="SUPFAM" id="SSF89009">
    <property type="entry name" value="GAT-like domain"/>
    <property type="match status" value="1"/>
</dbReference>
<keyword evidence="2 4" id="KW-0813">Transport</keyword>
<dbReference type="PROSITE" id="PS50179">
    <property type="entry name" value="VHS"/>
    <property type="match status" value="1"/>
</dbReference>
<dbReference type="STRING" id="7998.ENSIPUP00000004925"/>
<dbReference type="AlphaFoldDB" id="A0A2D0PLX8"/>
<name>A0A2D0PLX8_ICTPU</name>
<dbReference type="SMART" id="SM00288">
    <property type="entry name" value="VHS"/>
    <property type="match status" value="1"/>
</dbReference>
<evidence type="ECO:0000313" key="9">
    <source>
        <dbReference type="RefSeq" id="XP_017306065.1"/>
    </source>
</evidence>
<dbReference type="FunFam" id="1.25.40.90:FF:000003">
    <property type="entry name" value="TOM1-like protein 2 isoform X1"/>
    <property type="match status" value="1"/>
</dbReference>
<protein>
    <submittedName>
        <fullName evidence="9">TOM1-like protein 2 isoform X2</fullName>
    </submittedName>
</protein>
<dbReference type="GeneID" id="108255005"/>
<dbReference type="InterPro" id="IPR002014">
    <property type="entry name" value="VHS_dom"/>
</dbReference>
<dbReference type="PANTHER" id="PTHR13856">
    <property type="entry name" value="VHS DOMAIN CONTAINING PROTEIN FAMILY"/>
    <property type="match status" value="1"/>
</dbReference>
<dbReference type="Gene3D" id="1.20.58.160">
    <property type="match status" value="1"/>
</dbReference>
<dbReference type="FunFam" id="1.20.58.160:FF:000001">
    <property type="entry name" value="TOM1-like protein 2 isoform X1"/>
    <property type="match status" value="1"/>
</dbReference>
<dbReference type="RefSeq" id="XP_017306065.1">
    <property type="nucleotide sequence ID" value="XM_017450576.3"/>
</dbReference>
<feature type="region of interest" description="Disordered" evidence="5">
    <location>
        <begin position="160"/>
        <end position="216"/>
    </location>
</feature>
<dbReference type="GO" id="GO:0005768">
    <property type="term" value="C:endosome"/>
    <property type="evidence" value="ECO:0007669"/>
    <property type="project" value="TreeGrafter"/>
</dbReference>
<dbReference type="CDD" id="cd14238">
    <property type="entry name" value="GAT_TM1L2"/>
    <property type="match status" value="1"/>
</dbReference>
<reference evidence="9" key="2">
    <citation type="submission" date="2025-08" db="UniProtKB">
        <authorList>
            <consortium name="RefSeq"/>
        </authorList>
    </citation>
    <scope>IDENTIFICATION</scope>
    <source>
        <tissue evidence="9">Blood</tissue>
    </source>
</reference>
<evidence type="ECO:0000256" key="2">
    <source>
        <dbReference type="ARBA" id="ARBA00022448"/>
    </source>
</evidence>
<evidence type="ECO:0000256" key="3">
    <source>
        <dbReference type="ARBA" id="ARBA00022927"/>
    </source>
</evidence>
<keyword evidence="8" id="KW-1185">Reference proteome</keyword>
<evidence type="ECO:0000259" key="6">
    <source>
        <dbReference type="PROSITE" id="PS50179"/>
    </source>
</evidence>
<dbReference type="GO" id="GO:0007165">
    <property type="term" value="P:signal transduction"/>
    <property type="evidence" value="ECO:0007669"/>
    <property type="project" value="TreeGrafter"/>
</dbReference>
<reference evidence="8" key="1">
    <citation type="journal article" date="2016" name="Nat. Commun.">
        <title>The channel catfish genome sequence provides insights into the evolution of scale formation in teleosts.</title>
        <authorList>
            <person name="Liu Z."/>
            <person name="Liu S."/>
            <person name="Yao J."/>
            <person name="Bao L."/>
            <person name="Zhang J."/>
            <person name="Li Y."/>
            <person name="Jiang C."/>
            <person name="Sun L."/>
            <person name="Wang R."/>
            <person name="Zhang Y."/>
            <person name="Zhou T."/>
            <person name="Zeng Q."/>
            <person name="Fu Q."/>
            <person name="Gao S."/>
            <person name="Li N."/>
            <person name="Koren S."/>
            <person name="Jiang Y."/>
            <person name="Zimin A."/>
            <person name="Xu P."/>
            <person name="Phillippy A.M."/>
            <person name="Geng X."/>
            <person name="Song L."/>
            <person name="Sun F."/>
            <person name="Li C."/>
            <person name="Wang X."/>
            <person name="Chen A."/>
            <person name="Jin Y."/>
            <person name="Yuan Z."/>
            <person name="Yang Y."/>
            <person name="Tan S."/>
            <person name="Peatman E."/>
            <person name="Lu J."/>
            <person name="Qin Z."/>
            <person name="Dunham R."/>
            <person name="Li Z."/>
            <person name="Sonstegard T."/>
            <person name="Feng J."/>
            <person name="Danzmann R.G."/>
            <person name="Schroeder S."/>
            <person name="Scheffler B."/>
            <person name="Duke M.V."/>
            <person name="Ballard L."/>
            <person name="Kucuktas H."/>
            <person name="Kaltenboeck L."/>
            <person name="Liu H."/>
            <person name="Armbruster J."/>
            <person name="Xie Y."/>
            <person name="Kirby M.L."/>
            <person name="Tian Y."/>
            <person name="Flanagan M.E."/>
            <person name="Mu W."/>
            <person name="Waldbieser G.C."/>
        </authorList>
    </citation>
    <scope>NUCLEOTIDE SEQUENCE [LARGE SCALE GENOMIC DNA]</scope>
    <source>
        <strain evidence="8">SDA103</strain>
    </source>
</reference>
<feature type="region of interest" description="Disordered" evidence="5">
    <location>
        <begin position="340"/>
        <end position="359"/>
    </location>
</feature>
<dbReference type="CTD" id="146691"/>
<dbReference type="Gene3D" id="1.25.40.90">
    <property type="match status" value="1"/>
</dbReference>
<organism evidence="8 9">
    <name type="scientific">Ictalurus punctatus</name>
    <name type="common">Channel catfish</name>
    <name type="synonym">Silurus punctatus</name>
    <dbReference type="NCBI Taxonomy" id="7998"/>
    <lineage>
        <taxon>Eukaryota</taxon>
        <taxon>Metazoa</taxon>
        <taxon>Chordata</taxon>
        <taxon>Craniata</taxon>
        <taxon>Vertebrata</taxon>
        <taxon>Euteleostomi</taxon>
        <taxon>Actinopterygii</taxon>
        <taxon>Neopterygii</taxon>
        <taxon>Teleostei</taxon>
        <taxon>Ostariophysi</taxon>
        <taxon>Siluriformes</taxon>
        <taxon>Ictaluridae</taxon>
        <taxon>Ictalurus</taxon>
    </lineage>
</organism>
<dbReference type="GO" id="GO:0043130">
    <property type="term" value="F:ubiquitin binding"/>
    <property type="evidence" value="ECO:0007669"/>
    <property type="project" value="InterPro"/>
</dbReference>
<dbReference type="GO" id="GO:0016020">
    <property type="term" value="C:membrane"/>
    <property type="evidence" value="ECO:0007669"/>
    <property type="project" value="TreeGrafter"/>
</dbReference>
<dbReference type="Pfam" id="PF00790">
    <property type="entry name" value="VHS"/>
    <property type="match status" value="1"/>
</dbReference>
<dbReference type="GO" id="GO:0015031">
    <property type="term" value="P:protein transport"/>
    <property type="evidence" value="ECO:0007669"/>
    <property type="project" value="UniProtKB-UniRule"/>
</dbReference>